<keyword evidence="2" id="KW-0677">Repeat</keyword>
<dbReference type="EMBL" id="JBICBT010000879">
    <property type="protein sequence ID" value="KAL3095597.1"/>
    <property type="molecule type" value="Genomic_DNA"/>
</dbReference>
<feature type="compositionally biased region" description="Basic residues" evidence="5">
    <location>
        <begin position="493"/>
        <end position="504"/>
    </location>
</feature>
<evidence type="ECO:0000313" key="7">
    <source>
        <dbReference type="EMBL" id="KAL3095597.1"/>
    </source>
</evidence>
<feature type="compositionally biased region" description="Acidic residues" evidence="5">
    <location>
        <begin position="880"/>
        <end position="892"/>
    </location>
</feature>
<evidence type="ECO:0000313" key="8">
    <source>
        <dbReference type="Proteomes" id="UP001620626"/>
    </source>
</evidence>
<keyword evidence="3" id="KW-0863">Zinc-finger</keyword>
<sequence length="1881" mass="209997">MNVGKCTASPRPWSSHTDKSVRMKQRSKAIDKRNGGQQKQHQQRRAVTNSQNGRKTTTQIQRTHQFVSNGLHALFPSLNATLSTANGADRAGLALLERDPLLCRASGGFRLFVRKFTDQQLLKCLRTPALNTLGQWAPPNLRYIHVLRSAWKKLTQFERFDWQELFEQYAKDGHDSTLGIVVDQNEQLLEASSNKEDEQRLCQFQWLSTVDSEHLPCPLCSFGNQRRYAIGQLLAHLSLSHHSAHLYACHCCSTAFSRAEALKEHGTNYQCRPFLRYMRDNVRRISDELVFDFAYASLICAECGLHVLLSPRCDQDKLADTLLNLMLSHSNQSLSLCWTFASVELAQPSIKIDFLRPVIFEPMSKCEFCLRSGWNSPMELERHCAMEHRNWAINNQCMLQCPECSAKFYTAPLFCDHLLSKHLHSDVPMVTQFLRTIPQFPPALDKNGTVMLGTVGIDRLPSPSPHAANAPATNPLKWVPAAERAAREGELRRSKRKRKRRRLHTPAPEDEEAADEDEEEEEGEDDVDEEWDETEEQRKGRPSGGIGTFLEQQNFGRWKTKMRLLEARAISSTDGPLAEFLEHLQLPVQFSGNEMVAQNTLDGALLTESVYKCTKCNTIVFGESSITDHIVECHQIERNDGPDFEQMLDEYVFDNVEVLFVAGNFPFTRIRCDLCQNDCCSVVSLRRHYAQCHGILCAFQPNKSTVRECAAVLLRRDWANTGFDRELFQQINSSQPPQCMSEFESECNGTAKLNQLGPVEISANTLYTTLVVHAVVEHHGGGGDQEVPSKNKNNANTGGTTSDGGGGRRRQIVAEEEELKEEPMDERRGGKTQTMEADKEGGQSCDEAEQSGGTASSLDKTSDGDVSVLSNVVVVKEELNEGMEEEEEDESGDCILNNSNGTDNAEFGIVGDDHSAGDVSSSSSPLVPVKNELSPNSSPSSNATFADFLHRPAADDDLTNDNNDQEEDEEISEDDDDDEKGHNYPLLVMDQHDDNNNLSDQHDEVKQTDHDHEDGGGDAECDQPMVDNSMALQNVPSSPVKKHGKANENGAVAVANDDEEEEEQKVVVVQQQQQQIGEDGQQNQRVHGDDGDDPSFLTNVLRRSTRKRTKRDNGSSTTTTIIHYADQMEGDEEEENNEQDSLADHREEAAFAVPLLPRNGPKKRSSPKKLAKKRGRPTKLEAIIRSMELAMNAKGARRKGVKTAPMKKGGRKMKTKAQEEDEEEWPRRKRSYTRRKSKIDRDEEEEKEDDEDKKESQSCSNSIVPPPLAEEKVPVEVKEEEKPNDDEAIANDEIEVIMKGMERHFHRKRGRPKKKASLASPATATVTPQQQQQQKCQPQQQPQQHQQQHASGGPSSRYTTAHPVTAACSSTFVCFMCTAVEKDFDSFGRHLRSHPEQWKQCTVCPQNNNESNKMEEDQQQMEEDQKQQQQHENKPKKRRNFDHPVHFLKHLIEFHMNFQQKDRVQCPWCDYFIQFSLANQRYRASAAMFRHMVYECAQSNVCLLCGFVCTTSSSSLPSLSSTLAPSDGNESTNCCRQSNIDQLVKHRLEKHHLIFDRFICFSCKGGFYSREQFLHHTCELALRCICNSSYRFLSRDEYSQHIQQNLFNLKSHGLIQAENEVDIVKRKCVINEDYRRHVAILEVHTREEEIERETAKAVAEIKKKVANLSETRCPTVVTTAISLTSKVATAINTTPKVATAINTTPIVAMAINSTPAISTTPTVATAISTTSKIATAMNTTPIVAMAINSTPAISTTLKIATVISPISNAATVISPAHTAAQTVAFSTLSPSVVSAISPTPNAANAICPTPNAFISAINPSPIVTSATVAPPTVASSNASLSYRSFVLSQFSSRYNHDNKSVLNSAAHSAGAAGVSFEAKKG</sequence>
<evidence type="ECO:0000256" key="1">
    <source>
        <dbReference type="ARBA" id="ARBA00022723"/>
    </source>
</evidence>
<dbReference type="PANTHER" id="PTHR24409:SF295">
    <property type="entry name" value="AZ2-RELATED"/>
    <property type="match status" value="1"/>
</dbReference>
<gene>
    <name evidence="7" type="ORF">niasHT_024423</name>
</gene>
<keyword evidence="4" id="KW-0862">Zinc</keyword>
<evidence type="ECO:0000256" key="5">
    <source>
        <dbReference type="SAM" id="MobiDB-lite"/>
    </source>
</evidence>
<feature type="compositionally biased region" description="Polar residues" evidence="5">
    <location>
        <begin position="1349"/>
        <end position="1358"/>
    </location>
</feature>
<feature type="region of interest" description="Disordered" evidence="5">
    <location>
        <begin position="1402"/>
        <end position="1440"/>
    </location>
</feature>
<feature type="compositionally biased region" description="Basic residues" evidence="5">
    <location>
        <begin position="1160"/>
        <end position="1177"/>
    </location>
</feature>
<feature type="compositionally biased region" description="Basic residues" evidence="5">
    <location>
        <begin position="1227"/>
        <end position="1238"/>
    </location>
</feature>
<name>A0ABD2JY74_9BILA</name>
<dbReference type="Proteomes" id="UP001620626">
    <property type="component" value="Unassembled WGS sequence"/>
</dbReference>
<feature type="region of interest" description="Disordered" evidence="5">
    <location>
        <begin position="1"/>
        <end position="58"/>
    </location>
</feature>
<feature type="compositionally biased region" description="Acidic residues" evidence="5">
    <location>
        <begin position="955"/>
        <end position="978"/>
    </location>
</feature>
<reference evidence="7 8" key="1">
    <citation type="submission" date="2024-10" db="EMBL/GenBank/DDBJ databases">
        <authorList>
            <person name="Kim D."/>
        </authorList>
    </citation>
    <scope>NUCLEOTIDE SEQUENCE [LARGE SCALE GENOMIC DNA]</scope>
    <source>
        <strain evidence="7">BH-2024</strain>
    </source>
</reference>
<feature type="compositionally biased region" description="Low complexity" evidence="5">
    <location>
        <begin position="1066"/>
        <end position="1084"/>
    </location>
</feature>
<dbReference type="PROSITE" id="PS00028">
    <property type="entry name" value="ZINC_FINGER_C2H2_1"/>
    <property type="match status" value="2"/>
</dbReference>
<feature type="region of interest" description="Disordered" evidence="5">
    <location>
        <begin position="462"/>
        <end position="552"/>
    </location>
</feature>
<organism evidence="7 8">
    <name type="scientific">Heterodera trifolii</name>
    <dbReference type="NCBI Taxonomy" id="157864"/>
    <lineage>
        <taxon>Eukaryota</taxon>
        <taxon>Metazoa</taxon>
        <taxon>Ecdysozoa</taxon>
        <taxon>Nematoda</taxon>
        <taxon>Chromadorea</taxon>
        <taxon>Rhabditida</taxon>
        <taxon>Tylenchina</taxon>
        <taxon>Tylenchomorpha</taxon>
        <taxon>Tylenchoidea</taxon>
        <taxon>Heteroderidae</taxon>
        <taxon>Heteroderinae</taxon>
        <taxon>Heterodera</taxon>
    </lineage>
</organism>
<evidence type="ECO:0000256" key="3">
    <source>
        <dbReference type="ARBA" id="ARBA00022771"/>
    </source>
</evidence>
<feature type="region of interest" description="Disordered" evidence="5">
    <location>
        <begin position="880"/>
        <end position="1358"/>
    </location>
</feature>
<feature type="compositionally biased region" description="Basic and acidic residues" evidence="5">
    <location>
        <begin position="990"/>
        <end position="1015"/>
    </location>
</feature>
<feature type="domain" description="C2H2-type" evidence="6">
    <location>
        <begin position="401"/>
        <end position="422"/>
    </location>
</feature>
<feature type="compositionally biased region" description="Acidic residues" evidence="5">
    <location>
        <begin position="508"/>
        <end position="535"/>
    </location>
</feature>
<evidence type="ECO:0000259" key="6">
    <source>
        <dbReference type="PROSITE" id="PS00028"/>
    </source>
</evidence>
<dbReference type="GO" id="GO:0008270">
    <property type="term" value="F:zinc ion binding"/>
    <property type="evidence" value="ECO:0007669"/>
    <property type="project" value="UniProtKB-KW"/>
</dbReference>
<feature type="compositionally biased region" description="Basic residues" evidence="5">
    <location>
        <begin position="1304"/>
        <end position="1316"/>
    </location>
</feature>
<feature type="compositionally biased region" description="Acidic residues" evidence="5">
    <location>
        <begin position="1282"/>
        <end position="1295"/>
    </location>
</feature>
<feature type="compositionally biased region" description="Low complexity" evidence="5">
    <location>
        <begin position="465"/>
        <end position="475"/>
    </location>
</feature>
<accession>A0ABD2JY74</accession>
<feature type="compositionally biased region" description="Low complexity" evidence="5">
    <location>
        <begin position="790"/>
        <end position="800"/>
    </location>
</feature>
<evidence type="ECO:0000256" key="4">
    <source>
        <dbReference type="ARBA" id="ARBA00022833"/>
    </source>
</evidence>
<dbReference type="PANTHER" id="PTHR24409">
    <property type="entry name" value="ZINC FINGER PROTEIN 142"/>
    <property type="match status" value="1"/>
</dbReference>
<dbReference type="InterPro" id="IPR013087">
    <property type="entry name" value="Znf_C2H2_type"/>
</dbReference>
<feature type="compositionally biased region" description="Basic and acidic residues" evidence="5">
    <location>
        <begin position="1269"/>
        <end position="1281"/>
    </location>
</feature>
<evidence type="ECO:0000256" key="2">
    <source>
        <dbReference type="ARBA" id="ARBA00022737"/>
    </source>
</evidence>
<feature type="compositionally biased region" description="Low complexity" evidence="5">
    <location>
        <begin position="1328"/>
        <end position="1348"/>
    </location>
</feature>
<feature type="compositionally biased region" description="Polar residues" evidence="5">
    <location>
        <begin position="1402"/>
        <end position="1411"/>
    </location>
</feature>
<feature type="compositionally biased region" description="Acidic residues" evidence="5">
    <location>
        <begin position="1128"/>
        <end position="1138"/>
    </location>
</feature>
<proteinExistence type="predicted"/>
<comment type="caution">
    <text evidence="7">The sequence shown here is derived from an EMBL/GenBank/DDBJ whole genome shotgun (WGS) entry which is preliminary data.</text>
</comment>
<keyword evidence="8" id="KW-1185">Reference proteome</keyword>
<feature type="compositionally biased region" description="Basic and acidic residues" evidence="5">
    <location>
        <begin position="1423"/>
        <end position="1433"/>
    </location>
</feature>
<keyword evidence="1" id="KW-0479">Metal-binding</keyword>
<protein>
    <recommendedName>
        <fullName evidence="6">C2H2-type domain-containing protein</fullName>
    </recommendedName>
</protein>
<feature type="compositionally biased region" description="Acidic residues" evidence="5">
    <location>
        <begin position="1242"/>
        <end position="1252"/>
    </location>
</feature>
<feature type="domain" description="C2H2-type" evidence="6">
    <location>
        <begin position="613"/>
        <end position="634"/>
    </location>
</feature>
<dbReference type="SMART" id="SM00355">
    <property type="entry name" value="ZnF_C2H2"/>
    <property type="match status" value="6"/>
</dbReference>
<feature type="compositionally biased region" description="Polar residues" evidence="5">
    <location>
        <begin position="35"/>
        <end position="58"/>
    </location>
</feature>
<feature type="region of interest" description="Disordered" evidence="5">
    <location>
        <begin position="779"/>
        <end position="864"/>
    </location>
</feature>